<dbReference type="GO" id="GO:0005886">
    <property type="term" value="C:plasma membrane"/>
    <property type="evidence" value="ECO:0007669"/>
    <property type="project" value="UniProtKB-SubCell"/>
</dbReference>
<gene>
    <name evidence="8" type="ORF">MNBD_DELTA01-1920</name>
</gene>
<feature type="transmembrane region" description="Helical" evidence="7">
    <location>
        <begin position="290"/>
        <end position="312"/>
    </location>
</feature>
<evidence type="ECO:0000256" key="1">
    <source>
        <dbReference type="ARBA" id="ARBA00004651"/>
    </source>
</evidence>
<proteinExistence type="inferred from homology"/>
<dbReference type="InterPro" id="IPR005614">
    <property type="entry name" value="NrfD-like"/>
</dbReference>
<reference evidence="8" key="1">
    <citation type="submission" date="2018-06" db="EMBL/GenBank/DDBJ databases">
        <authorList>
            <person name="Zhirakovskaya E."/>
        </authorList>
    </citation>
    <scope>NUCLEOTIDE SEQUENCE</scope>
</reference>
<feature type="transmembrane region" description="Helical" evidence="7">
    <location>
        <begin position="248"/>
        <end position="270"/>
    </location>
</feature>
<feature type="transmembrane region" description="Helical" evidence="7">
    <location>
        <begin position="357"/>
        <end position="378"/>
    </location>
</feature>
<evidence type="ECO:0000256" key="5">
    <source>
        <dbReference type="ARBA" id="ARBA00022989"/>
    </source>
</evidence>
<dbReference type="Pfam" id="PF03916">
    <property type="entry name" value="NrfD"/>
    <property type="match status" value="1"/>
</dbReference>
<feature type="transmembrane region" description="Helical" evidence="7">
    <location>
        <begin position="332"/>
        <end position="350"/>
    </location>
</feature>
<evidence type="ECO:0000256" key="7">
    <source>
        <dbReference type="SAM" id="Phobius"/>
    </source>
</evidence>
<evidence type="ECO:0000256" key="3">
    <source>
        <dbReference type="ARBA" id="ARBA00022475"/>
    </source>
</evidence>
<keyword evidence="4 7" id="KW-0812">Transmembrane</keyword>
<sequence>MSETKIAYSDINKDIIGFMTNTGWKYYGVVAFFACASVVCFWIPWGVQIVLGQGVTGLNVPNLWGLYLVNFIFWVGVAHAGTLISAMLYITKTPWRRSIARAAETMTLFGLIIVTLFIFIHMGRPWNLYWTQPYPSTRMIWTNFQSPIMFDVFAIGTYFTSSVIFLFFGMIPDFAVLKHNTTGWRKELYTILSFNWKGTDKQWFVHGRATMLFASFIMPLVVSVHSIVSWDFALSVVPGYSKTVFAPYFVTGALLSGFAGVTIMLTILRWGYPPFKKYITTYHYDSMGKVILLLCFVWTYLTAMEVLTGLYANVSVENESLKYKILSWPHGYLFFFMLFCNSLVPLIYIFKRVRMKPAVVMVACIFIMTGMWLERFLIVPNALSRKFLPWMWHEYFPTIVEILISVGAVTFFITLFMVSIKIFPVLSFFEVKEDQGVPTKKEGH</sequence>
<dbReference type="PANTHER" id="PTHR43044">
    <property type="match status" value="1"/>
</dbReference>
<keyword evidence="5 7" id="KW-1133">Transmembrane helix</keyword>
<comment type="similarity">
    <text evidence="2">Belongs to the NrfD family.</text>
</comment>
<comment type="subcellular location">
    <subcellularLocation>
        <location evidence="1">Cell membrane</location>
        <topology evidence="1">Multi-pass membrane protein</topology>
    </subcellularLocation>
</comment>
<feature type="transmembrane region" description="Helical" evidence="7">
    <location>
        <begin position="65"/>
        <end position="90"/>
    </location>
</feature>
<dbReference type="PANTHER" id="PTHR43044:SF2">
    <property type="entry name" value="POLYSULPHIDE REDUCTASE NRFD"/>
    <property type="match status" value="1"/>
</dbReference>
<evidence type="ECO:0000313" key="8">
    <source>
        <dbReference type="EMBL" id="VAV84247.1"/>
    </source>
</evidence>
<feature type="transmembrane region" description="Helical" evidence="7">
    <location>
        <begin position="26"/>
        <end position="45"/>
    </location>
</feature>
<evidence type="ECO:0000256" key="4">
    <source>
        <dbReference type="ARBA" id="ARBA00022692"/>
    </source>
</evidence>
<feature type="transmembrane region" description="Helical" evidence="7">
    <location>
        <begin position="398"/>
        <end position="418"/>
    </location>
</feature>
<keyword evidence="3" id="KW-1003">Cell membrane</keyword>
<keyword evidence="6 7" id="KW-0472">Membrane</keyword>
<evidence type="ECO:0000256" key="2">
    <source>
        <dbReference type="ARBA" id="ARBA00008929"/>
    </source>
</evidence>
<evidence type="ECO:0000256" key="6">
    <source>
        <dbReference type="ARBA" id="ARBA00023136"/>
    </source>
</evidence>
<feature type="transmembrane region" description="Helical" evidence="7">
    <location>
        <begin position="144"/>
        <end position="168"/>
    </location>
</feature>
<protein>
    <submittedName>
        <fullName evidence="8">Molybdopterin oxidoreductase</fullName>
    </submittedName>
</protein>
<dbReference type="EMBL" id="UOEA01000061">
    <property type="protein sequence ID" value="VAV84247.1"/>
    <property type="molecule type" value="Genomic_DNA"/>
</dbReference>
<dbReference type="AlphaFoldDB" id="A0A3B0QXK2"/>
<feature type="transmembrane region" description="Helical" evidence="7">
    <location>
        <begin position="102"/>
        <end position="124"/>
    </location>
</feature>
<feature type="transmembrane region" description="Helical" evidence="7">
    <location>
        <begin position="209"/>
        <end position="228"/>
    </location>
</feature>
<name>A0A3B0QXK2_9ZZZZ</name>
<accession>A0A3B0QXK2</accession>
<organism evidence="8">
    <name type="scientific">hydrothermal vent metagenome</name>
    <dbReference type="NCBI Taxonomy" id="652676"/>
    <lineage>
        <taxon>unclassified sequences</taxon>
        <taxon>metagenomes</taxon>
        <taxon>ecological metagenomes</taxon>
    </lineage>
</organism>